<organism evidence="1 2">
    <name type="scientific">Cyphellophora attinorum</name>
    <dbReference type="NCBI Taxonomy" id="1664694"/>
    <lineage>
        <taxon>Eukaryota</taxon>
        <taxon>Fungi</taxon>
        <taxon>Dikarya</taxon>
        <taxon>Ascomycota</taxon>
        <taxon>Pezizomycotina</taxon>
        <taxon>Eurotiomycetes</taxon>
        <taxon>Chaetothyriomycetidae</taxon>
        <taxon>Chaetothyriales</taxon>
        <taxon>Cyphellophoraceae</taxon>
        <taxon>Cyphellophora</taxon>
    </lineage>
</organism>
<name>A0A0N1P0Z2_9EURO</name>
<sequence length="385" mass="43574">MQSTSGGGRLILATQKMVEDAARNNIIEPLIRNTFLQGPAGSIALPVDRSLDPGGRHFDPDRGSILEQFDKEILRIILGHVDAVWLFQLEKAIPKMCRYLTGAESNLDWYNAIPAPLLLEPGATSQNRKIVSKSAALLHLWMRQMIMSRETSSLIMLGGYDRAPNKYMLPRLDNISMLAEENNKIMTRYVAHPRGDDLQYPLIRLDKATFRTRVLAVGGPYDENLSYRRELLGNMLSSGRCCLCLEAMGPNFGGEAFKLQFCTKCWDSLTVHMSVYEKHHVTGDDILTTVQDALPVNKLLPNGQIWLPYADEICRATYQIDFGTALAKQPTSTTLPDTRTRKTVYRLHRESYESRSWRPPETSGQIQHIQVENSWRDPARLKLSI</sequence>
<proteinExistence type="predicted"/>
<dbReference type="AlphaFoldDB" id="A0A0N1P0Z2"/>
<protein>
    <submittedName>
        <fullName evidence="1">Uncharacterized protein</fullName>
    </submittedName>
</protein>
<dbReference type="EMBL" id="LFJN01000010">
    <property type="protein sequence ID" value="KPI41240.1"/>
    <property type="molecule type" value="Genomic_DNA"/>
</dbReference>
<comment type="caution">
    <text evidence="1">The sequence shown here is derived from an EMBL/GenBank/DDBJ whole genome shotgun (WGS) entry which is preliminary data.</text>
</comment>
<reference evidence="1 2" key="1">
    <citation type="submission" date="2015-06" db="EMBL/GenBank/DDBJ databases">
        <title>Draft genome of the ant-associated black yeast Phialophora attae CBS 131958.</title>
        <authorList>
            <person name="Moreno L.F."/>
            <person name="Stielow B.J."/>
            <person name="de Hoog S."/>
            <person name="Vicente V.A."/>
            <person name="Weiss V.A."/>
            <person name="de Vries M."/>
            <person name="Cruz L.M."/>
            <person name="Souza E.M."/>
        </authorList>
    </citation>
    <scope>NUCLEOTIDE SEQUENCE [LARGE SCALE GENOMIC DNA]</scope>
    <source>
        <strain evidence="1 2">CBS 131958</strain>
    </source>
</reference>
<dbReference type="Proteomes" id="UP000038010">
    <property type="component" value="Unassembled WGS sequence"/>
</dbReference>
<accession>A0A0N1P0Z2</accession>
<gene>
    <name evidence="1" type="ORF">AB675_7840</name>
</gene>
<dbReference type="OrthoDB" id="4116658at2759"/>
<evidence type="ECO:0000313" key="2">
    <source>
        <dbReference type="Proteomes" id="UP000038010"/>
    </source>
</evidence>
<dbReference type="VEuPathDB" id="FungiDB:AB675_7840"/>
<dbReference type="RefSeq" id="XP_018001203.1">
    <property type="nucleotide sequence ID" value="XM_018148239.1"/>
</dbReference>
<keyword evidence="2" id="KW-1185">Reference proteome</keyword>
<evidence type="ECO:0000313" key="1">
    <source>
        <dbReference type="EMBL" id="KPI41240.1"/>
    </source>
</evidence>
<dbReference type="GeneID" id="28740119"/>